<dbReference type="InterPro" id="IPR033443">
    <property type="entry name" value="PROP1-like_PPR_dom"/>
</dbReference>
<protein>
    <submittedName>
        <fullName evidence="8">Pentatricopeptide repeat-containing protein</fullName>
    </submittedName>
</protein>
<dbReference type="Proteomes" id="UP000321393">
    <property type="component" value="Unassembled WGS sequence"/>
</dbReference>
<gene>
    <name evidence="9" type="ORF">E5676_scaffold371G00130</name>
    <name evidence="8" type="ORF">E6C27_scaffold153G00190</name>
</gene>
<dbReference type="InterPro" id="IPR011990">
    <property type="entry name" value="TPR-like_helical_dom_sf"/>
</dbReference>
<dbReference type="NCBIfam" id="TIGR00756">
    <property type="entry name" value="PPR"/>
    <property type="match status" value="8"/>
</dbReference>
<dbReference type="GO" id="GO:0005739">
    <property type="term" value="C:mitochondrion"/>
    <property type="evidence" value="ECO:0007669"/>
    <property type="project" value="UniProtKB-SubCell"/>
</dbReference>
<evidence type="ECO:0000313" key="11">
    <source>
        <dbReference type="Proteomes" id="UP000321947"/>
    </source>
</evidence>
<dbReference type="EMBL" id="SSTD01019037">
    <property type="protein sequence ID" value="TYJ97107.1"/>
    <property type="molecule type" value="Genomic_DNA"/>
</dbReference>
<comment type="similarity">
    <text evidence="2">Belongs to the PPR family. P subfamily.</text>
</comment>
<feature type="repeat" description="PPR" evidence="5">
    <location>
        <begin position="324"/>
        <end position="354"/>
    </location>
</feature>
<evidence type="ECO:0000313" key="10">
    <source>
        <dbReference type="Proteomes" id="UP000321393"/>
    </source>
</evidence>
<dbReference type="OrthoDB" id="185373at2759"/>
<evidence type="ECO:0000256" key="1">
    <source>
        <dbReference type="ARBA" id="ARBA00004173"/>
    </source>
</evidence>
<dbReference type="AlphaFoldDB" id="A0A5A7USI6"/>
<dbReference type="Pfam" id="PF17177">
    <property type="entry name" value="PPR_long"/>
    <property type="match status" value="1"/>
</dbReference>
<name>A0A5A7USI6_CUCMM</name>
<evidence type="ECO:0000256" key="5">
    <source>
        <dbReference type="PROSITE-ProRule" id="PRU00708"/>
    </source>
</evidence>
<evidence type="ECO:0000256" key="6">
    <source>
        <dbReference type="SAM" id="MobiDB-lite"/>
    </source>
</evidence>
<evidence type="ECO:0000256" key="2">
    <source>
        <dbReference type="ARBA" id="ARBA00007626"/>
    </source>
</evidence>
<dbReference type="GO" id="GO:0031930">
    <property type="term" value="P:mitochondria-nucleus signaling pathway"/>
    <property type="evidence" value="ECO:0007669"/>
    <property type="project" value="TreeGrafter"/>
</dbReference>
<feature type="region of interest" description="Disordered" evidence="6">
    <location>
        <begin position="33"/>
        <end position="65"/>
    </location>
</feature>
<accession>A0A5A7USI6</accession>
<organism evidence="8 10">
    <name type="scientific">Cucumis melo var. makuwa</name>
    <name type="common">Oriental melon</name>
    <dbReference type="NCBI Taxonomy" id="1194695"/>
    <lineage>
        <taxon>Eukaryota</taxon>
        <taxon>Viridiplantae</taxon>
        <taxon>Streptophyta</taxon>
        <taxon>Embryophyta</taxon>
        <taxon>Tracheophyta</taxon>
        <taxon>Spermatophyta</taxon>
        <taxon>Magnoliopsida</taxon>
        <taxon>eudicotyledons</taxon>
        <taxon>Gunneridae</taxon>
        <taxon>Pentapetalae</taxon>
        <taxon>rosids</taxon>
        <taxon>fabids</taxon>
        <taxon>Cucurbitales</taxon>
        <taxon>Cucurbitaceae</taxon>
        <taxon>Benincaseae</taxon>
        <taxon>Cucumis</taxon>
    </lineage>
</organism>
<evidence type="ECO:0000259" key="7">
    <source>
        <dbReference type="Pfam" id="PF17177"/>
    </source>
</evidence>
<feature type="repeat" description="PPR" evidence="5">
    <location>
        <begin position="428"/>
        <end position="462"/>
    </location>
</feature>
<evidence type="ECO:0000256" key="3">
    <source>
        <dbReference type="ARBA" id="ARBA00022737"/>
    </source>
</evidence>
<evidence type="ECO:0000313" key="9">
    <source>
        <dbReference type="EMBL" id="TYJ97107.1"/>
    </source>
</evidence>
<keyword evidence="3" id="KW-0677">Repeat</keyword>
<feature type="repeat" description="PPR" evidence="5">
    <location>
        <begin position="498"/>
        <end position="532"/>
    </location>
</feature>
<comment type="subcellular location">
    <subcellularLocation>
        <location evidence="1">Mitochondrion</location>
    </subcellularLocation>
</comment>
<dbReference type="Pfam" id="PF13041">
    <property type="entry name" value="PPR_2"/>
    <property type="match status" value="1"/>
</dbReference>
<dbReference type="PANTHER" id="PTHR47936">
    <property type="entry name" value="PPR_LONG DOMAIN-CONTAINING PROTEIN"/>
    <property type="match status" value="1"/>
</dbReference>
<feature type="domain" description="PROP1-like PPR" evidence="7">
    <location>
        <begin position="441"/>
        <end position="612"/>
    </location>
</feature>
<feature type="repeat" description="PPR" evidence="5">
    <location>
        <begin position="568"/>
        <end position="602"/>
    </location>
</feature>
<dbReference type="InterPro" id="IPR034913">
    <property type="entry name" value="mS27/PTCD2"/>
</dbReference>
<dbReference type="GO" id="GO:0010019">
    <property type="term" value="P:chloroplast-nucleus signaling pathway"/>
    <property type="evidence" value="ECO:0007669"/>
    <property type="project" value="TreeGrafter"/>
</dbReference>
<dbReference type="PROSITE" id="PS51375">
    <property type="entry name" value="PPR"/>
    <property type="match status" value="8"/>
</dbReference>
<dbReference type="GO" id="GO:0009507">
    <property type="term" value="C:chloroplast"/>
    <property type="evidence" value="ECO:0007669"/>
    <property type="project" value="TreeGrafter"/>
</dbReference>
<feature type="repeat" description="PPR" evidence="5">
    <location>
        <begin position="533"/>
        <end position="567"/>
    </location>
</feature>
<feature type="repeat" description="PPR" evidence="5">
    <location>
        <begin position="393"/>
        <end position="427"/>
    </location>
</feature>
<dbReference type="EMBL" id="SSTE01007267">
    <property type="protein sequence ID" value="KAA0057126.1"/>
    <property type="molecule type" value="Genomic_DNA"/>
</dbReference>
<reference evidence="10 11" key="1">
    <citation type="submission" date="2019-08" db="EMBL/GenBank/DDBJ databases">
        <title>Draft genome sequences of two oriental melons (Cucumis melo L. var makuwa).</title>
        <authorList>
            <person name="Kwon S.-Y."/>
        </authorList>
    </citation>
    <scope>NUCLEOTIDE SEQUENCE [LARGE SCALE GENOMIC DNA]</scope>
    <source>
        <strain evidence="11">cv. Chang Bougi</strain>
        <strain evidence="10">cv. SW 3</strain>
        <tissue evidence="8">Leaf</tissue>
    </source>
</reference>
<feature type="repeat" description="PPR" evidence="5">
    <location>
        <begin position="463"/>
        <end position="497"/>
    </location>
</feature>
<sequence length="639" mass="72277">MNRKSNKGLGEWWVFSPISRNVAGGSGAELRRRRSRVVTETDSEKQRRGTVEAAQCSGGGDGQWPGSAAVRSQRLVGGFIAEAKGFVRGWVFEKESLIQRACCLESKLFLQSDRIVDSKPLCTITGSTQVPESPDLPNWIKFFDTKTCTHSESEDDVFVIPPLAHWLEPQKLKDNDKVVQKKLVETSDNEVDKISTMLENRYPSPENVAEALNGKAYRVSNNLIGQLLKRFQNDWIRAYGIFKWAKDQTPYRHSPESYNSMVDILGKAKNFRLMWELVDEMNHLAGCVSLETMSKVIRRLAKAGRHQEAIDAFRSIGKYGVSTDTTAMNVLMDALVKEGSVEDAHNVFEELKCSIPFNLASFNVLIHGYCKAKKLDEAWKIMGEVEKSGLEPDVISYTAFIEAHCREKDFRNVDKVLVQMEHKGCKPNVITFTIIMHALGKAKQIYEALKVYEKMKKEGCVPDSSFYSSLIFILGKAGRLVDVKEIVEDMEKQGVNPDVLTYNTLISCACAHSQEETALTLLRKMEEVSCKPDLKTYHPLLKMFCKKKRMKMLKFLLDQMFKNDVSIEAGTYAILVRGMCENGKLHLACSFFGEMLSKGMVPKDSTFKMLKEELERKSMLEEMKIVEKLMSCATNQDTS</sequence>
<dbReference type="PANTHER" id="PTHR47936:SF1">
    <property type="entry name" value="PENTATRICOPEPTIDE REPEAT-CONTAINING PROTEIN GUN1, CHLOROPLASTIC"/>
    <property type="match status" value="1"/>
</dbReference>
<dbReference type="Gene3D" id="1.25.40.10">
    <property type="entry name" value="Tetratricopeptide repeat domain"/>
    <property type="match status" value="5"/>
</dbReference>
<dbReference type="InterPro" id="IPR002885">
    <property type="entry name" value="PPR_rpt"/>
</dbReference>
<dbReference type="Proteomes" id="UP000321947">
    <property type="component" value="Unassembled WGS sequence"/>
</dbReference>
<evidence type="ECO:0000313" key="8">
    <source>
        <dbReference type="EMBL" id="KAA0057126.1"/>
    </source>
</evidence>
<proteinExistence type="inferred from homology"/>
<keyword evidence="4" id="KW-0496">Mitochondrion</keyword>
<comment type="caution">
    <text evidence="8">The sequence shown here is derived from an EMBL/GenBank/DDBJ whole genome shotgun (WGS) entry which is preliminary data.</text>
</comment>
<evidence type="ECO:0000256" key="4">
    <source>
        <dbReference type="ARBA" id="ARBA00023128"/>
    </source>
</evidence>
<dbReference type="Pfam" id="PF10037">
    <property type="entry name" value="MRP-S27"/>
    <property type="match status" value="1"/>
</dbReference>
<feature type="repeat" description="PPR" evidence="5">
    <location>
        <begin position="358"/>
        <end position="392"/>
    </location>
</feature>
<feature type="compositionally biased region" description="Basic and acidic residues" evidence="6">
    <location>
        <begin position="37"/>
        <end position="50"/>
    </location>
</feature>